<accession>A0A941BLS5</accession>
<gene>
    <name evidence="2" type="ORF">KAK03_13500</name>
</gene>
<keyword evidence="3" id="KW-1185">Reference proteome</keyword>
<proteinExistence type="predicted"/>
<dbReference type="EMBL" id="JAGQDD010000009">
    <property type="protein sequence ID" value="MBQ0931504.1"/>
    <property type="molecule type" value="Genomic_DNA"/>
</dbReference>
<organism evidence="2 3">
    <name type="scientific">Ideonella alba</name>
    <dbReference type="NCBI Taxonomy" id="2824118"/>
    <lineage>
        <taxon>Bacteria</taxon>
        <taxon>Pseudomonadati</taxon>
        <taxon>Pseudomonadota</taxon>
        <taxon>Betaproteobacteria</taxon>
        <taxon>Burkholderiales</taxon>
        <taxon>Sphaerotilaceae</taxon>
        <taxon>Ideonella</taxon>
    </lineage>
</organism>
<dbReference type="Proteomes" id="UP000676246">
    <property type="component" value="Unassembled WGS sequence"/>
</dbReference>
<evidence type="ECO:0000256" key="1">
    <source>
        <dbReference type="SAM" id="Phobius"/>
    </source>
</evidence>
<feature type="transmembrane region" description="Helical" evidence="1">
    <location>
        <begin position="26"/>
        <end position="45"/>
    </location>
</feature>
<dbReference type="AlphaFoldDB" id="A0A941BLS5"/>
<name>A0A941BLS5_9BURK</name>
<dbReference type="Pfam" id="PF05137">
    <property type="entry name" value="PilN"/>
    <property type="match status" value="1"/>
</dbReference>
<keyword evidence="1" id="KW-1133">Transmembrane helix</keyword>
<comment type="caution">
    <text evidence="2">The sequence shown here is derived from an EMBL/GenBank/DDBJ whole genome shotgun (WGS) entry which is preliminary data.</text>
</comment>
<keyword evidence="1" id="KW-0472">Membrane</keyword>
<reference evidence="2 3" key="1">
    <citation type="submission" date="2021-04" db="EMBL/GenBank/DDBJ databases">
        <title>The genome sequence of Ideonella sp. 3Y2.</title>
        <authorList>
            <person name="Liu Y."/>
        </authorList>
    </citation>
    <scope>NUCLEOTIDE SEQUENCE [LARGE SCALE GENOMIC DNA]</scope>
    <source>
        <strain evidence="2 3">3Y2</strain>
    </source>
</reference>
<sequence>MSRQQINLYRGAFRPQRQGVGLDRALWIWAATAVLLLGLGSWLAWTQRGLPTSQDDALRSTQAAQIQALKSELEQRRRGVDAELSRVRAIEQAIAKVQASLRGPAESASAPAYSAYFEALANQAHGALWITGFSVSPDGQSLELRGRALDAAAVPDYLARLNAEPVFRGRQFAQLNVTTVGSDGAVEAGAVLTEFVVRSGPPGTETKEAR</sequence>
<keyword evidence="1" id="KW-0812">Transmembrane</keyword>
<dbReference type="InterPro" id="IPR007813">
    <property type="entry name" value="PilN"/>
</dbReference>
<protein>
    <submittedName>
        <fullName evidence="2">PilN domain-containing protein</fullName>
    </submittedName>
</protein>
<evidence type="ECO:0000313" key="3">
    <source>
        <dbReference type="Proteomes" id="UP000676246"/>
    </source>
</evidence>
<dbReference type="RefSeq" id="WP_210854486.1">
    <property type="nucleotide sequence ID" value="NZ_JAGQDD010000009.1"/>
</dbReference>
<evidence type="ECO:0000313" key="2">
    <source>
        <dbReference type="EMBL" id="MBQ0931504.1"/>
    </source>
</evidence>